<dbReference type="Pfam" id="PF00903">
    <property type="entry name" value="Glyoxalase"/>
    <property type="match status" value="1"/>
</dbReference>
<reference evidence="3" key="1">
    <citation type="submission" date="2018-05" db="EMBL/GenBank/DDBJ databases">
        <authorList>
            <person name="Lanie J.A."/>
            <person name="Ng W.-L."/>
            <person name="Kazmierczak K.M."/>
            <person name="Andrzejewski T.M."/>
            <person name="Davidsen T.M."/>
            <person name="Wayne K.J."/>
            <person name="Tettelin H."/>
            <person name="Glass J.I."/>
            <person name="Rusch D."/>
            <person name="Podicherti R."/>
            <person name="Tsui H.-C.T."/>
            <person name="Winkler M.E."/>
        </authorList>
    </citation>
    <scope>NUCLEOTIDE SEQUENCE</scope>
</reference>
<feature type="domain" description="VOC" evidence="2">
    <location>
        <begin position="29"/>
        <end position="149"/>
    </location>
</feature>
<dbReference type="GO" id="GO:0046491">
    <property type="term" value="P:L-methylmalonyl-CoA metabolic process"/>
    <property type="evidence" value="ECO:0007669"/>
    <property type="project" value="TreeGrafter"/>
</dbReference>
<dbReference type="Gene3D" id="3.10.180.10">
    <property type="entry name" value="2,3-Dihydroxybiphenyl 1,2-Dioxygenase, domain 1"/>
    <property type="match status" value="2"/>
</dbReference>
<dbReference type="EMBL" id="UINC01013801">
    <property type="protein sequence ID" value="SVA59370.1"/>
    <property type="molecule type" value="Genomic_DNA"/>
</dbReference>
<evidence type="ECO:0000313" key="3">
    <source>
        <dbReference type="EMBL" id="SVA59370.1"/>
    </source>
</evidence>
<dbReference type="PANTHER" id="PTHR43048">
    <property type="entry name" value="METHYLMALONYL-COA EPIMERASE"/>
    <property type="match status" value="1"/>
</dbReference>
<proteinExistence type="predicted"/>
<accession>A0A381X414</accession>
<dbReference type="CDD" id="cd06587">
    <property type="entry name" value="VOC"/>
    <property type="match status" value="2"/>
</dbReference>
<evidence type="ECO:0000259" key="2">
    <source>
        <dbReference type="PROSITE" id="PS51819"/>
    </source>
</evidence>
<dbReference type="PANTHER" id="PTHR43048:SF5">
    <property type="entry name" value="BLR5325 PROTEIN"/>
    <property type="match status" value="1"/>
</dbReference>
<evidence type="ECO:0000256" key="1">
    <source>
        <dbReference type="ARBA" id="ARBA00022723"/>
    </source>
</evidence>
<name>A0A381X414_9ZZZZ</name>
<dbReference type="PROSITE" id="PS51819">
    <property type="entry name" value="VOC"/>
    <property type="match status" value="2"/>
</dbReference>
<organism evidence="3">
    <name type="scientific">marine metagenome</name>
    <dbReference type="NCBI Taxonomy" id="408172"/>
    <lineage>
        <taxon>unclassified sequences</taxon>
        <taxon>metagenomes</taxon>
        <taxon>ecological metagenomes</taxon>
    </lineage>
</organism>
<dbReference type="InterPro" id="IPR029068">
    <property type="entry name" value="Glyas_Bleomycin-R_OHBP_Dase"/>
</dbReference>
<protein>
    <recommendedName>
        <fullName evidence="2">VOC domain-containing protein</fullName>
    </recommendedName>
</protein>
<dbReference type="SUPFAM" id="SSF54593">
    <property type="entry name" value="Glyoxalase/Bleomycin resistance protein/Dihydroxybiphenyl dioxygenase"/>
    <property type="match status" value="2"/>
</dbReference>
<sequence length="575" mass="62782">MEKTPIAIAVAAVVGLGGAPSVAHAAEADYHHVHLTASNATEAVNWYARYLDCEPMADRSDGVDCSGAQVVFESRPTLGSSQRTGIDHISFSYADLTAKMGELESVGVRGSGVRLQRFEDGSTLRDVPGLFKYGFIFDPWGTRIELVEDNDTLGFHHIHLSSSDPDATLAWYRENFGGETARLRNRIEGLRMGDIWLLAMSHEGGVPAATAGRAIDHIAFAVDDLDSAAGDLRRSNVEFLEQPAVPQGGRTSAKRAVIGGPDNVSLAVVETGFAGVESEVDAVVDITTERREYTAPRTPWGTPDFQGVWTGDAAHGIPLERPQDLADVEVLTPDQAAARRERGTLGSIWGYEAEWRDTTLGYVKSAPSRQVAMIIDPPDGRIPARTAEGERLRAAARAARKPLAEGPEDLSSWVRCITRSLVPTPGVYNNGFQIVQGPDHVAMQVEMVHETRIIPTDSSPHVGVNIKSWRGDARGHWDGDTLAVEIRNFNGKAPYQGSSDALTMTERYTRTGPNTLEYRFTVDDPKVFTRPWTGMFTFVRDESQYELVEYGCHEGNYGMTNILSGARAKEAEQGR</sequence>
<gene>
    <name evidence="3" type="ORF">METZ01_LOCUS112224</name>
</gene>
<dbReference type="InterPro" id="IPR004360">
    <property type="entry name" value="Glyas_Fos-R_dOase_dom"/>
</dbReference>
<dbReference type="GO" id="GO:0004493">
    <property type="term" value="F:methylmalonyl-CoA epimerase activity"/>
    <property type="evidence" value="ECO:0007669"/>
    <property type="project" value="TreeGrafter"/>
</dbReference>
<dbReference type="InterPro" id="IPR037523">
    <property type="entry name" value="VOC_core"/>
</dbReference>
<dbReference type="AlphaFoldDB" id="A0A381X414"/>
<dbReference type="InterPro" id="IPR051785">
    <property type="entry name" value="MMCE/EMCE_epimerase"/>
</dbReference>
<feature type="domain" description="VOC" evidence="2">
    <location>
        <begin position="154"/>
        <end position="271"/>
    </location>
</feature>
<keyword evidence="1" id="KW-0479">Metal-binding</keyword>
<dbReference type="GO" id="GO:0046872">
    <property type="term" value="F:metal ion binding"/>
    <property type="evidence" value="ECO:0007669"/>
    <property type="project" value="UniProtKB-KW"/>
</dbReference>